<name>A0A4Y2D5S8_ARAVE</name>
<evidence type="ECO:0000313" key="2">
    <source>
        <dbReference type="EMBL" id="GBM12070.1"/>
    </source>
</evidence>
<comment type="caution">
    <text evidence="2">The sequence shown here is derived from an EMBL/GenBank/DDBJ whole genome shotgun (WGS) entry which is preliminary data.</text>
</comment>
<organism evidence="2 3">
    <name type="scientific">Araneus ventricosus</name>
    <name type="common">Orbweaver spider</name>
    <name type="synonym">Epeira ventricosa</name>
    <dbReference type="NCBI Taxonomy" id="182803"/>
    <lineage>
        <taxon>Eukaryota</taxon>
        <taxon>Metazoa</taxon>
        <taxon>Ecdysozoa</taxon>
        <taxon>Arthropoda</taxon>
        <taxon>Chelicerata</taxon>
        <taxon>Arachnida</taxon>
        <taxon>Araneae</taxon>
        <taxon>Araneomorphae</taxon>
        <taxon>Entelegynae</taxon>
        <taxon>Araneoidea</taxon>
        <taxon>Araneidae</taxon>
        <taxon>Araneus</taxon>
    </lineage>
</organism>
<dbReference type="AlphaFoldDB" id="A0A4Y2D5S8"/>
<gene>
    <name evidence="2" type="ORF">AVEN_179663_1</name>
</gene>
<proteinExistence type="predicted"/>
<dbReference type="EMBL" id="BGPR01165617">
    <property type="protein sequence ID" value="GBM12070.1"/>
    <property type="molecule type" value="Genomic_DNA"/>
</dbReference>
<protein>
    <submittedName>
        <fullName evidence="2">Uncharacterized protein</fullName>
    </submittedName>
</protein>
<feature type="non-terminal residue" evidence="2">
    <location>
        <position position="1"/>
    </location>
</feature>
<accession>A0A4Y2D5S8</accession>
<feature type="region of interest" description="Disordered" evidence="1">
    <location>
        <begin position="1"/>
        <end position="24"/>
    </location>
</feature>
<evidence type="ECO:0000313" key="3">
    <source>
        <dbReference type="Proteomes" id="UP000499080"/>
    </source>
</evidence>
<evidence type="ECO:0000256" key="1">
    <source>
        <dbReference type="SAM" id="MobiDB-lite"/>
    </source>
</evidence>
<dbReference type="Proteomes" id="UP000499080">
    <property type="component" value="Unassembled WGS sequence"/>
</dbReference>
<reference evidence="2 3" key="1">
    <citation type="journal article" date="2019" name="Sci. Rep.">
        <title>Orb-weaving spider Araneus ventricosus genome elucidates the spidroin gene catalogue.</title>
        <authorList>
            <person name="Kono N."/>
            <person name="Nakamura H."/>
            <person name="Ohtoshi R."/>
            <person name="Moran D.A.P."/>
            <person name="Shinohara A."/>
            <person name="Yoshida Y."/>
            <person name="Fujiwara M."/>
            <person name="Mori M."/>
            <person name="Tomita M."/>
            <person name="Arakawa K."/>
        </authorList>
    </citation>
    <scope>NUCLEOTIDE SEQUENCE [LARGE SCALE GENOMIC DNA]</scope>
</reference>
<keyword evidence="3" id="KW-1185">Reference proteome</keyword>
<sequence length="57" mass="6151">RSSVPAPEKGSCRSSIPPTPSDDDVHWGNAVTCWLCSPLADCFNTGVQILVSLYDTR</sequence>